<reference evidence="2" key="2">
    <citation type="submission" date="2020-09" db="EMBL/GenBank/DDBJ databases">
        <authorList>
            <person name="Sun Q."/>
            <person name="Zhou Y."/>
        </authorList>
    </citation>
    <scope>NUCLEOTIDE SEQUENCE</scope>
    <source>
        <strain evidence="2">CGMCC 1.15367</strain>
    </source>
</reference>
<evidence type="ECO:0000259" key="1">
    <source>
        <dbReference type="Pfam" id="PF01863"/>
    </source>
</evidence>
<dbReference type="AlphaFoldDB" id="A0A917A1Z6"/>
<dbReference type="InterPro" id="IPR053136">
    <property type="entry name" value="UTP_pyrophosphatase-like"/>
</dbReference>
<proteinExistence type="predicted"/>
<evidence type="ECO:0000313" key="3">
    <source>
        <dbReference type="Proteomes" id="UP000644699"/>
    </source>
</evidence>
<name>A0A917A1Z6_9HYPH</name>
<keyword evidence="3" id="KW-1185">Reference proteome</keyword>
<dbReference type="Proteomes" id="UP000644699">
    <property type="component" value="Unassembled WGS sequence"/>
</dbReference>
<gene>
    <name evidence="2" type="ORF">GCM10011390_46130</name>
</gene>
<sequence>MPAAVSFDGREVPLVVRRHPRAKRLTLRLKNGGLSITAPPRASSGAILDFIERHRDWARSRLERAEPGITVADGAVLPFRGGSLTLVHEPSRRAAVFETRDTGLCLLVGGEAAHFGRRTVEALKRAARADLQAAVDRHAASVGLKPAALTLKDTKSRWGSCTVSRRLAFSWRIVMAPPAVLDYLAAHEVAHFREMNHGPGFWALCRALCPDMEAGRLWLKEHGAALHAVDFGTG</sequence>
<protein>
    <recommendedName>
        <fullName evidence="1">YgjP-like metallopeptidase domain-containing protein</fullName>
    </recommendedName>
</protein>
<dbReference type="InterPro" id="IPR002725">
    <property type="entry name" value="YgjP-like_metallopeptidase"/>
</dbReference>
<reference evidence="2" key="1">
    <citation type="journal article" date="2014" name="Int. J. Syst. Evol. Microbiol.">
        <title>Complete genome sequence of Corynebacterium casei LMG S-19264T (=DSM 44701T), isolated from a smear-ripened cheese.</title>
        <authorList>
            <consortium name="US DOE Joint Genome Institute (JGI-PGF)"/>
            <person name="Walter F."/>
            <person name="Albersmeier A."/>
            <person name="Kalinowski J."/>
            <person name="Ruckert C."/>
        </authorList>
    </citation>
    <scope>NUCLEOTIDE SEQUENCE</scope>
    <source>
        <strain evidence="2">CGMCC 1.15367</strain>
    </source>
</reference>
<dbReference type="PANTHER" id="PTHR30399">
    <property type="entry name" value="UNCHARACTERIZED PROTEIN YGJP"/>
    <property type="match status" value="1"/>
</dbReference>
<organism evidence="2 3">
    <name type="scientific">Aureimonas endophytica</name>
    <dbReference type="NCBI Taxonomy" id="2027858"/>
    <lineage>
        <taxon>Bacteria</taxon>
        <taxon>Pseudomonadati</taxon>
        <taxon>Pseudomonadota</taxon>
        <taxon>Alphaproteobacteria</taxon>
        <taxon>Hyphomicrobiales</taxon>
        <taxon>Aurantimonadaceae</taxon>
        <taxon>Aureimonas</taxon>
    </lineage>
</organism>
<comment type="caution">
    <text evidence="2">The sequence shown here is derived from an EMBL/GenBank/DDBJ whole genome shotgun (WGS) entry which is preliminary data.</text>
</comment>
<feature type="domain" description="YgjP-like metallopeptidase" evidence="1">
    <location>
        <begin position="23"/>
        <end position="222"/>
    </location>
</feature>
<evidence type="ECO:0000313" key="2">
    <source>
        <dbReference type="EMBL" id="GGE21570.1"/>
    </source>
</evidence>
<dbReference type="EMBL" id="BMIQ01000010">
    <property type="protein sequence ID" value="GGE21570.1"/>
    <property type="molecule type" value="Genomic_DNA"/>
</dbReference>
<dbReference type="PANTHER" id="PTHR30399:SF1">
    <property type="entry name" value="UTP PYROPHOSPHATASE"/>
    <property type="match status" value="1"/>
</dbReference>
<dbReference type="Gene3D" id="3.30.2010.10">
    <property type="entry name" value="Metalloproteases ('zincins'), catalytic domain"/>
    <property type="match status" value="1"/>
</dbReference>
<accession>A0A917A1Z6</accession>
<dbReference type="CDD" id="cd07344">
    <property type="entry name" value="M48_yhfN_like"/>
    <property type="match status" value="1"/>
</dbReference>
<dbReference type="Pfam" id="PF01863">
    <property type="entry name" value="YgjP-like"/>
    <property type="match status" value="1"/>
</dbReference>